<reference evidence="1" key="1">
    <citation type="submission" date="2017-07" db="EMBL/GenBank/DDBJ databases">
        <title>Taro Niue Genome Assembly and Annotation.</title>
        <authorList>
            <person name="Atibalentja N."/>
            <person name="Keating K."/>
            <person name="Fields C.J."/>
        </authorList>
    </citation>
    <scope>NUCLEOTIDE SEQUENCE</scope>
    <source>
        <strain evidence="1">Niue_2</strain>
        <tissue evidence="1">Leaf</tissue>
    </source>
</reference>
<dbReference type="PANTHER" id="PTHR34418:SF3">
    <property type="entry name" value="NUCLEAR PORE COMPLEX PROTEIN NUP214"/>
    <property type="match status" value="1"/>
</dbReference>
<evidence type="ECO:0000313" key="2">
    <source>
        <dbReference type="Proteomes" id="UP000652761"/>
    </source>
</evidence>
<sequence length="208" mass="22756">MAEELRDCIILDEEVEGDRDGTSDFLFCRIGSAVPLKRSDSGFDLSNPPARPLAVSEKFGLLFLAHTGGFLVAKTIDVIGLAKAAKEIEEGNGNKKDMERLCIQEKSILDAQIGDVHILAVSRDSSVLAAAVDREIRFFSIPSLINKGEEPIFSCSVGESGRIKNFLWRKNRETSFVVLSTCGLLSHGNLKSDLKDIMDSVEAGLFKH</sequence>
<proteinExistence type="predicted"/>
<dbReference type="OrthoDB" id="248320at2759"/>
<name>A0A843U2N6_COLES</name>
<dbReference type="SUPFAM" id="SSF117289">
    <property type="entry name" value="Nucleoporin domain"/>
    <property type="match status" value="1"/>
</dbReference>
<dbReference type="Proteomes" id="UP000652761">
    <property type="component" value="Unassembled WGS sequence"/>
</dbReference>
<protein>
    <submittedName>
        <fullName evidence="1">Uncharacterized protein</fullName>
    </submittedName>
</protein>
<accession>A0A843U2N6</accession>
<dbReference type="InterPro" id="IPR015943">
    <property type="entry name" value="WD40/YVTN_repeat-like_dom_sf"/>
</dbReference>
<evidence type="ECO:0000313" key="1">
    <source>
        <dbReference type="EMBL" id="MQL77801.1"/>
    </source>
</evidence>
<keyword evidence="2" id="KW-1185">Reference proteome</keyword>
<dbReference type="AlphaFoldDB" id="A0A843U2N6"/>
<comment type="caution">
    <text evidence="1">The sequence shown here is derived from an EMBL/GenBank/DDBJ whole genome shotgun (WGS) entry which is preliminary data.</text>
</comment>
<dbReference type="EMBL" id="NMUH01000367">
    <property type="protein sequence ID" value="MQL77801.1"/>
    <property type="molecule type" value="Genomic_DNA"/>
</dbReference>
<dbReference type="GO" id="GO:0006405">
    <property type="term" value="P:RNA export from nucleus"/>
    <property type="evidence" value="ECO:0007669"/>
    <property type="project" value="InterPro"/>
</dbReference>
<dbReference type="Gene3D" id="2.130.10.10">
    <property type="entry name" value="YVTN repeat-like/Quinoprotein amine dehydrogenase"/>
    <property type="match status" value="1"/>
</dbReference>
<dbReference type="PANTHER" id="PTHR34418">
    <property type="entry name" value="NUCLEAR PORE COMPLEX PROTEIN NUP214 ISOFORM X1"/>
    <property type="match status" value="1"/>
</dbReference>
<gene>
    <name evidence="1" type="ORF">Taro_010226</name>
</gene>
<organism evidence="1 2">
    <name type="scientific">Colocasia esculenta</name>
    <name type="common">Wild taro</name>
    <name type="synonym">Arum esculentum</name>
    <dbReference type="NCBI Taxonomy" id="4460"/>
    <lineage>
        <taxon>Eukaryota</taxon>
        <taxon>Viridiplantae</taxon>
        <taxon>Streptophyta</taxon>
        <taxon>Embryophyta</taxon>
        <taxon>Tracheophyta</taxon>
        <taxon>Spermatophyta</taxon>
        <taxon>Magnoliopsida</taxon>
        <taxon>Liliopsida</taxon>
        <taxon>Araceae</taxon>
        <taxon>Aroideae</taxon>
        <taxon>Colocasieae</taxon>
        <taxon>Colocasia</taxon>
    </lineage>
</organism>
<dbReference type="InterPro" id="IPR044694">
    <property type="entry name" value="NUP214"/>
</dbReference>
<dbReference type="GO" id="GO:0017056">
    <property type="term" value="F:structural constituent of nuclear pore"/>
    <property type="evidence" value="ECO:0007669"/>
    <property type="project" value="InterPro"/>
</dbReference>